<keyword evidence="2" id="KW-0812">Transmembrane</keyword>
<dbReference type="KEGG" id="vhy:G7082_08425"/>
<evidence type="ECO:0000256" key="2">
    <source>
        <dbReference type="SAM" id="Phobius"/>
    </source>
</evidence>
<keyword evidence="4" id="KW-1185">Reference proteome</keyword>
<feature type="transmembrane region" description="Helical" evidence="2">
    <location>
        <begin position="21"/>
        <end position="42"/>
    </location>
</feature>
<dbReference type="RefSeq" id="WP_166034661.1">
    <property type="nucleotide sequence ID" value="NZ_CP049887.1"/>
</dbReference>
<dbReference type="EMBL" id="CP049887">
    <property type="protein sequence ID" value="QIL48522.1"/>
    <property type="molecule type" value="Genomic_DNA"/>
</dbReference>
<dbReference type="CDD" id="cd06577">
    <property type="entry name" value="PASTA_pknB"/>
    <property type="match status" value="1"/>
</dbReference>
<feature type="compositionally biased region" description="Low complexity" evidence="1">
    <location>
        <begin position="376"/>
        <end position="408"/>
    </location>
</feature>
<dbReference type="Gene3D" id="3.30.10.20">
    <property type="match status" value="1"/>
</dbReference>
<dbReference type="InterPro" id="IPR005543">
    <property type="entry name" value="PASTA_dom"/>
</dbReference>
<organism evidence="3 4">
    <name type="scientific">Vagococcus hydrophili</name>
    <dbReference type="NCBI Taxonomy" id="2714947"/>
    <lineage>
        <taxon>Bacteria</taxon>
        <taxon>Bacillati</taxon>
        <taxon>Bacillota</taxon>
        <taxon>Bacilli</taxon>
        <taxon>Lactobacillales</taxon>
        <taxon>Enterococcaceae</taxon>
        <taxon>Vagococcus</taxon>
    </lineage>
</organism>
<evidence type="ECO:0000313" key="4">
    <source>
        <dbReference type="Proteomes" id="UP000501747"/>
    </source>
</evidence>
<evidence type="ECO:0000313" key="3">
    <source>
        <dbReference type="EMBL" id="QIL48522.1"/>
    </source>
</evidence>
<dbReference type="PROSITE" id="PS51257">
    <property type="entry name" value="PROKAR_LIPOPROTEIN"/>
    <property type="match status" value="1"/>
</dbReference>
<feature type="region of interest" description="Disordered" evidence="1">
    <location>
        <begin position="364"/>
        <end position="408"/>
    </location>
</feature>
<proteinExistence type="predicted"/>
<reference evidence="3 4" key="1">
    <citation type="submission" date="2020-03" db="EMBL/GenBank/DDBJ databases">
        <title>Vagococcus sp. nov., isolated from beetles.</title>
        <authorList>
            <person name="Hyun D.-W."/>
            <person name="Bae J.-W."/>
        </authorList>
    </citation>
    <scope>NUCLEOTIDE SEQUENCE [LARGE SCALE GENOMIC DNA]</scope>
    <source>
        <strain evidence="3 4">HDW17B</strain>
    </source>
</reference>
<keyword evidence="2" id="KW-0472">Membrane</keyword>
<sequence length="408" mass="46996">MKSKKTKKSRRKTSRGQKIVYIIYLVIAFVSCFFFFKSYQYISNIPKANNMTQEEIYDLTRINESDIKLVRALKNNAFDSWLYEANSDKVKQLQKTEATVSSITEGKVKVSEVDQTITDLKKEVDIINESDIEELYVLYYKQVLPKQYEKAETDFQKMTAENPEEHYKEIFSLLDLLNKIYNQKGMLAVTTEDSFRKSTTLLEEIDKNFQEVNQIKSLVVSYEILEEPISTPETRLGMELDKYVLKTNDYLQANLMVTEFERKYSELQDNLATNKQLIKKSVEIPDLVGLTVEQAQRELSKAKLNSTIYGYTNKLYKNGDIVPESKRGIETWDDDKQAKITSQEPSRFDYEYIIQGSTIKVIVENKPTEKPKETITSSSSSTSDTSTSQSDSTDTTTSTTTSSDENKN</sequence>
<keyword evidence="2" id="KW-1133">Transmembrane helix</keyword>
<gene>
    <name evidence="3" type="ORF">G7082_08425</name>
</gene>
<dbReference type="Proteomes" id="UP000501747">
    <property type="component" value="Chromosome"/>
</dbReference>
<protein>
    <recommendedName>
        <fullName evidence="5">PASTA domain-containing protein</fullName>
    </recommendedName>
</protein>
<evidence type="ECO:0000256" key="1">
    <source>
        <dbReference type="SAM" id="MobiDB-lite"/>
    </source>
</evidence>
<name>A0A6G8AUA0_9ENTE</name>
<evidence type="ECO:0008006" key="5">
    <source>
        <dbReference type="Google" id="ProtNLM"/>
    </source>
</evidence>
<accession>A0A6G8AUA0</accession>
<dbReference type="AlphaFoldDB" id="A0A6G8AUA0"/>